<feature type="compositionally biased region" description="Low complexity" evidence="4">
    <location>
        <begin position="205"/>
        <end position="214"/>
    </location>
</feature>
<dbReference type="GO" id="GO:1990918">
    <property type="term" value="P:double-strand break repair involved in meiotic recombination"/>
    <property type="evidence" value="ECO:0007669"/>
    <property type="project" value="TreeGrafter"/>
</dbReference>
<reference evidence="6" key="1">
    <citation type="journal article" date="2023" name="G3 (Bethesda)">
        <title>Whole genome assembly and annotation of the endangered Caribbean coral Acropora cervicornis.</title>
        <authorList>
            <person name="Selwyn J.D."/>
            <person name="Vollmer S.V."/>
        </authorList>
    </citation>
    <scope>NUCLEOTIDE SEQUENCE</scope>
    <source>
        <strain evidence="6">K2</strain>
    </source>
</reference>
<name>A0AAD9R7M7_ACRCE</name>
<dbReference type="GO" id="GO:0005634">
    <property type="term" value="C:nucleus"/>
    <property type="evidence" value="ECO:0007669"/>
    <property type="project" value="TreeGrafter"/>
</dbReference>
<proteinExistence type="predicted"/>
<dbReference type="Pfam" id="PF06733">
    <property type="entry name" value="DEAD_2"/>
    <property type="match status" value="1"/>
</dbReference>
<dbReference type="InterPro" id="IPR014013">
    <property type="entry name" value="Helic_SF1/SF2_ATP-bd_DinG/Rad3"/>
</dbReference>
<evidence type="ECO:0000259" key="5">
    <source>
        <dbReference type="PROSITE" id="PS51193"/>
    </source>
</evidence>
<evidence type="ECO:0000313" key="7">
    <source>
        <dbReference type="Proteomes" id="UP001249851"/>
    </source>
</evidence>
<dbReference type="GO" id="GO:0016818">
    <property type="term" value="F:hydrolase activity, acting on acid anhydrides, in phosphorus-containing anhydrides"/>
    <property type="evidence" value="ECO:0007669"/>
    <property type="project" value="InterPro"/>
</dbReference>
<feature type="compositionally biased region" description="Polar residues" evidence="4">
    <location>
        <begin position="180"/>
        <end position="193"/>
    </location>
</feature>
<comment type="caution">
    <text evidence="6">The sequence shown here is derived from an EMBL/GenBank/DDBJ whole genome shotgun (WGS) entry which is preliminary data.</text>
</comment>
<dbReference type="Proteomes" id="UP001249851">
    <property type="component" value="Unassembled WGS sequence"/>
</dbReference>
<dbReference type="InterPro" id="IPR014001">
    <property type="entry name" value="Helicase_ATP-bd"/>
</dbReference>
<dbReference type="AlphaFoldDB" id="A0AAD9R7M7"/>
<dbReference type="InterPro" id="IPR045028">
    <property type="entry name" value="DinG/Rad3-like"/>
</dbReference>
<dbReference type="InterPro" id="IPR027417">
    <property type="entry name" value="P-loop_NTPase"/>
</dbReference>
<dbReference type="SMART" id="SM00487">
    <property type="entry name" value="DEXDc"/>
    <property type="match status" value="1"/>
</dbReference>
<evidence type="ECO:0000313" key="6">
    <source>
        <dbReference type="EMBL" id="KAK2574572.1"/>
    </source>
</evidence>
<evidence type="ECO:0000256" key="1">
    <source>
        <dbReference type="ARBA" id="ARBA00022741"/>
    </source>
</evidence>
<feature type="domain" description="Helicase ATP-binding" evidence="5">
    <location>
        <begin position="16"/>
        <end position="445"/>
    </location>
</feature>
<feature type="compositionally biased region" description="Basic and acidic residues" evidence="4">
    <location>
        <begin position="219"/>
        <end position="231"/>
    </location>
</feature>
<feature type="region of interest" description="Disordered" evidence="4">
    <location>
        <begin position="129"/>
        <end position="233"/>
    </location>
</feature>
<sequence length="537" mass="60495">MAEHESDKSRFVYTINGVKVVFPCKAYPTQLSMMNMIIKGIERRQNSLLESPTGSGKSLALLCSCLAWQSAEYEKKEKLEREENAAEALETNGFCDNACGADELSPQTGFHMNSKSEYFQHNTSETAKNNTELHKSDNNTEKVSSPPQSSDESESHVGNFASGSLSDDDFQPAKKRLRTPGNQRRVQTSLESSSCEDESNPEPPETTTDTTTGENISRNSKDSMENKEKCCTDSGGKIKSAKIKVPKIFFGTRTHKQIAQISRELRKTEYKKVRMTILSSREHSCVHPTVSKGKNKNEECRILLDGTAGPGETCKYYQKVNTIKTQTSLKYHGLTDAWDVEDLVTLGNQIRACPYYAARELMKEADIIFCPYNYLIDPKIRMQMEIDLRDQLIVLDEAHNVEDSARDAASLTLTAVDLQNVLEDLDKLVQKQVLTENHRALHVMTGSFLRWIHESSSQLKERGFEQSSKVWSGMEIIEVMEKQGITSGTFLLYFPGGWRRSHGGMRKEWTHSLNFWCLNPAVVSLKISQVTEVLALV</sequence>
<dbReference type="GO" id="GO:0006289">
    <property type="term" value="P:nucleotide-excision repair"/>
    <property type="evidence" value="ECO:0007669"/>
    <property type="project" value="TreeGrafter"/>
</dbReference>
<dbReference type="EMBL" id="JARQWQ010000001">
    <property type="protein sequence ID" value="KAK2574572.1"/>
    <property type="molecule type" value="Genomic_DNA"/>
</dbReference>
<dbReference type="InterPro" id="IPR006554">
    <property type="entry name" value="Helicase-like_DEXD_c2"/>
</dbReference>
<feature type="compositionally biased region" description="Basic and acidic residues" evidence="4">
    <location>
        <begin position="131"/>
        <end position="140"/>
    </location>
</feature>
<dbReference type="SMART" id="SM00488">
    <property type="entry name" value="DEXDc2"/>
    <property type="match status" value="1"/>
</dbReference>
<evidence type="ECO:0000256" key="2">
    <source>
        <dbReference type="ARBA" id="ARBA00022801"/>
    </source>
</evidence>
<accession>A0AAD9R7M7</accession>
<keyword evidence="3" id="KW-0067">ATP-binding</keyword>
<dbReference type="InterPro" id="IPR010614">
    <property type="entry name" value="RAD3-like_helicase_DEAD"/>
</dbReference>
<reference evidence="6" key="2">
    <citation type="journal article" date="2023" name="Science">
        <title>Genomic signatures of disease resistance in endangered staghorn corals.</title>
        <authorList>
            <person name="Vollmer S.V."/>
            <person name="Selwyn J.D."/>
            <person name="Despard B.A."/>
            <person name="Roesel C.L."/>
        </authorList>
    </citation>
    <scope>NUCLEOTIDE SEQUENCE</scope>
    <source>
        <strain evidence="6">K2</strain>
    </source>
</reference>
<keyword evidence="2" id="KW-0378">Hydrolase</keyword>
<keyword evidence="7" id="KW-1185">Reference proteome</keyword>
<dbReference type="SUPFAM" id="SSF52540">
    <property type="entry name" value="P-loop containing nucleoside triphosphate hydrolases"/>
    <property type="match status" value="1"/>
</dbReference>
<dbReference type="PANTHER" id="PTHR11472">
    <property type="entry name" value="DNA REPAIR DEAD HELICASE RAD3/XP-D SUBFAMILY MEMBER"/>
    <property type="match status" value="1"/>
</dbReference>
<keyword evidence="1" id="KW-0547">Nucleotide-binding</keyword>
<gene>
    <name evidence="6" type="ORF">P5673_000759</name>
</gene>
<evidence type="ECO:0000256" key="4">
    <source>
        <dbReference type="SAM" id="MobiDB-lite"/>
    </source>
</evidence>
<dbReference type="GO" id="GO:0003678">
    <property type="term" value="F:DNA helicase activity"/>
    <property type="evidence" value="ECO:0007669"/>
    <property type="project" value="InterPro"/>
</dbReference>
<dbReference type="GO" id="GO:0005524">
    <property type="term" value="F:ATP binding"/>
    <property type="evidence" value="ECO:0007669"/>
    <property type="project" value="UniProtKB-KW"/>
</dbReference>
<dbReference type="PANTHER" id="PTHR11472:SF47">
    <property type="entry name" value="FANCONI ANEMIA GROUP J PROTEIN"/>
    <property type="match status" value="1"/>
</dbReference>
<organism evidence="6 7">
    <name type="scientific">Acropora cervicornis</name>
    <name type="common">Staghorn coral</name>
    <dbReference type="NCBI Taxonomy" id="6130"/>
    <lineage>
        <taxon>Eukaryota</taxon>
        <taxon>Metazoa</taxon>
        <taxon>Cnidaria</taxon>
        <taxon>Anthozoa</taxon>
        <taxon>Hexacorallia</taxon>
        <taxon>Scleractinia</taxon>
        <taxon>Astrocoeniina</taxon>
        <taxon>Acroporidae</taxon>
        <taxon>Acropora</taxon>
    </lineage>
</organism>
<dbReference type="GO" id="GO:0003677">
    <property type="term" value="F:DNA binding"/>
    <property type="evidence" value="ECO:0007669"/>
    <property type="project" value="InterPro"/>
</dbReference>
<protein>
    <submittedName>
        <fullName evidence="6">Fanconi anemia group J protein-like protein</fullName>
    </submittedName>
</protein>
<dbReference type="PROSITE" id="PS51193">
    <property type="entry name" value="HELICASE_ATP_BIND_2"/>
    <property type="match status" value="1"/>
</dbReference>
<evidence type="ECO:0000256" key="3">
    <source>
        <dbReference type="ARBA" id="ARBA00022840"/>
    </source>
</evidence>
<dbReference type="Gene3D" id="3.40.50.300">
    <property type="entry name" value="P-loop containing nucleotide triphosphate hydrolases"/>
    <property type="match status" value="2"/>
</dbReference>